<evidence type="ECO:0000256" key="5">
    <source>
        <dbReference type="ARBA" id="ARBA00022642"/>
    </source>
</evidence>
<dbReference type="PIRSF" id="PIRSF000484">
    <property type="entry name" value="NAPRT"/>
    <property type="match status" value="1"/>
</dbReference>
<evidence type="ECO:0000256" key="4">
    <source>
        <dbReference type="ARBA" id="ARBA00022598"/>
    </source>
</evidence>
<feature type="non-terminal residue" evidence="6">
    <location>
        <position position="1"/>
    </location>
</feature>
<dbReference type="Gene3D" id="3.20.140.10">
    <property type="entry name" value="nicotinate phosphoribosyltransferase"/>
    <property type="match status" value="1"/>
</dbReference>
<protein>
    <recommendedName>
        <fullName evidence="2">nicotinate phosphoribosyltransferase</fullName>
        <ecNumber evidence="2">6.3.4.21</ecNumber>
    </recommendedName>
</protein>
<dbReference type="Proteomes" id="UP001171945">
    <property type="component" value="Unassembled WGS sequence"/>
</dbReference>
<evidence type="ECO:0000256" key="1">
    <source>
        <dbReference type="ARBA" id="ARBA00004952"/>
    </source>
</evidence>
<organism evidence="6 7">
    <name type="scientific">Candidatus Marithioploca araucensis</name>
    <dbReference type="NCBI Taxonomy" id="70273"/>
    <lineage>
        <taxon>Bacteria</taxon>
        <taxon>Pseudomonadati</taxon>
        <taxon>Pseudomonadota</taxon>
        <taxon>Gammaproteobacteria</taxon>
        <taxon>Thiotrichales</taxon>
        <taxon>Thiotrichaceae</taxon>
        <taxon>Candidatus Marithioploca</taxon>
    </lineage>
</organism>
<keyword evidence="5" id="KW-0662">Pyridine nucleotide biosynthesis</keyword>
<keyword evidence="3" id="KW-0597">Phosphoprotein</keyword>
<dbReference type="SUPFAM" id="SSF51690">
    <property type="entry name" value="Nicotinate/Quinolinate PRTase C-terminal domain-like"/>
    <property type="match status" value="1"/>
</dbReference>
<dbReference type="PANTHER" id="PTHR11098:SF1">
    <property type="entry name" value="NICOTINATE PHOSPHORIBOSYLTRANSFERASE"/>
    <property type="match status" value="1"/>
</dbReference>
<evidence type="ECO:0000256" key="2">
    <source>
        <dbReference type="ARBA" id="ARBA00013236"/>
    </source>
</evidence>
<dbReference type="InterPro" id="IPR007229">
    <property type="entry name" value="Nic_PRibTrfase-Fam"/>
</dbReference>
<sequence>AIIKKDLENGENLRSQWMDLDIEFEFNLLEPNSVIKPYMPIFQYKGPRWLGQLLETPILLLLNSQIGLNTFKKFGDDDLGSTLYHKLTAIVYPMGNSTYQHYLETVKQKLNKYRRILPTEILLLEAGFRRAPSYKAAVDVAKNAILCGWNGTSNVGAYVDGGLAIEKISGSCAHSYVMSFEDEMEAFKTWMKIFPNSTLLIDTYDTLQAAKNLVKEGLKPKCIRIDSEPLDELTKEVRTIFDNADWKDVQIFISGDLTPKRLKKFVEQGIPFNRCMAGTKLVNIDGAERINAGMVYKLVEYEKNGHIYRPQKYSQGKESIGGLKKIVTDESSYWFVNGKKFSENFAEVENIKPTMEKRS</sequence>
<accession>A0ABT7VRB8</accession>
<keyword evidence="7" id="KW-1185">Reference proteome</keyword>
<dbReference type="InterPro" id="IPR036068">
    <property type="entry name" value="Nicotinate_pribotase-like_C"/>
</dbReference>
<reference evidence="6" key="1">
    <citation type="submission" date="2023-06" db="EMBL/GenBank/DDBJ databases">
        <title>Uncultivated large filamentous bacteria from sulfidic sediments reveal new species and different genomic features in energy metabolism and defense.</title>
        <authorList>
            <person name="Fonseca A."/>
        </authorList>
    </citation>
    <scope>NUCLEOTIDE SEQUENCE</scope>
    <source>
        <strain evidence="6">HSG4</strain>
    </source>
</reference>
<proteinExistence type="predicted"/>
<dbReference type="EMBL" id="JAUCGM010000085">
    <property type="protein sequence ID" value="MDM8562202.1"/>
    <property type="molecule type" value="Genomic_DNA"/>
</dbReference>
<evidence type="ECO:0000256" key="3">
    <source>
        <dbReference type="ARBA" id="ARBA00022553"/>
    </source>
</evidence>
<keyword evidence="4" id="KW-0436">Ligase</keyword>
<evidence type="ECO:0000313" key="6">
    <source>
        <dbReference type="EMBL" id="MDM8562202.1"/>
    </source>
</evidence>
<gene>
    <name evidence="6" type="ORF">QUF54_02495</name>
</gene>
<dbReference type="EC" id="6.3.4.21" evidence="2"/>
<dbReference type="PANTHER" id="PTHR11098">
    <property type="entry name" value="NICOTINATE PHOSPHORIBOSYLTRANSFERASE"/>
    <property type="match status" value="1"/>
</dbReference>
<evidence type="ECO:0000313" key="7">
    <source>
        <dbReference type="Proteomes" id="UP001171945"/>
    </source>
</evidence>
<name>A0ABT7VRB8_9GAMM</name>
<comment type="caution">
    <text evidence="6">The sequence shown here is derived from an EMBL/GenBank/DDBJ whole genome shotgun (WGS) entry which is preliminary data.</text>
</comment>
<comment type="pathway">
    <text evidence="1">Cofactor biosynthesis; NAD(+) biosynthesis; nicotinate D-ribonucleotide from nicotinate: step 1/1.</text>
</comment>